<proteinExistence type="inferred from homology"/>
<keyword evidence="5" id="KW-0547">Nucleotide-binding</keyword>
<dbReference type="PATRIC" id="fig|1449976.3.peg.8119"/>
<dbReference type="Pfam" id="PF01494">
    <property type="entry name" value="FAD_binding_3"/>
    <property type="match status" value="2"/>
</dbReference>
<dbReference type="HOGENOM" id="CLU_009665_4_0_11"/>
<dbReference type="Gene3D" id="3.50.50.60">
    <property type="entry name" value="FAD/NAD(P)-binding domain"/>
    <property type="match status" value="1"/>
</dbReference>
<dbReference type="InterPro" id="IPR036188">
    <property type="entry name" value="FAD/NAD-bd_sf"/>
</dbReference>
<comment type="catalytic activity">
    <reaction evidence="5">
        <text>a tetracycline + NADPH + O2 + H(+) = an 11a-hydroxytetracycline + NADP(+) + H2O</text>
        <dbReference type="Rhea" id="RHEA:61444"/>
        <dbReference type="ChEBI" id="CHEBI:15377"/>
        <dbReference type="ChEBI" id="CHEBI:15378"/>
        <dbReference type="ChEBI" id="CHEBI:15379"/>
        <dbReference type="ChEBI" id="CHEBI:57783"/>
        <dbReference type="ChEBI" id="CHEBI:58349"/>
        <dbReference type="ChEBI" id="CHEBI:144644"/>
        <dbReference type="ChEBI" id="CHEBI:144645"/>
    </reaction>
</comment>
<dbReference type="PANTHER" id="PTHR46972:SF1">
    <property type="entry name" value="FAD DEPENDENT OXIDOREDUCTASE DOMAIN-CONTAINING PROTEIN"/>
    <property type="match status" value="1"/>
</dbReference>
<keyword evidence="2 5" id="KW-0274">FAD</keyword>
<dbReference type="InterPro" id="IPR043683">
    <property type="entry name" value="TetX_monooxygenase"/>
</dbReference>
<keyword evidence="1 5" id="KW-0285">Flavoprotein</keyword>
<dbReference type="KEGG" id="kal:KALB_8082"/>
<evidence type="ECO:0000259" key="7">
    <source>
        <dbReference type="Pfam" id="PF01494"/>
    </source>
</evidence>
<evidence type="ECO:0000256" key="3">
    <source>
        <dbReference type="ARBA" id="ARBA00023002"/>
    </source>
</evidence>
<dbReference type="AlphaFoldDB" id="W5WTF2"/>
<dbReference type="eggNOG" id="COG0654">
    <property type="taxonomic scope" value="Bacteria"/>
</dbReference>
<dbReference type="InterPro" id="IPR002938">
    <property type="entry name" value="FAD-bd"/>
</dbReference>
<comment type="cofactor">
    <cofactor evidence="5">
        <name>FAD</name>
        <dbReference type="ChEBI" id="CHEBI:57692"/>
    </cofactor>
</comment>
<keyword evidence="4 5" id="KW-0503">Monooxygenase</keyword>
<feature type="binding site" evidence="5">
    <location>
        <position position="301"/>
    </location>
    <ligand>
        <name>FAD</name>
        <dbReference type="ChEBI" id="CHEBI:57692"/>
    </ligand>
</feature>
<feature type="binding site" evidence="5">
    <location>
        <position position="106"/>
    </location>
    <ligand>
        <name>FAD</name>
        <dbReference type="ChEBI" id="CHEBI:57692"/>
    </ligand>
</feature>
<dbReference type="HAMAP" id="MF_00845">
    <property type="entry name" value="TetX_monooxygenase"/>
    <property type="match status" value="1"/>
</dbReference>
<comment type="domain">
    <text evidence="5">Consists of an N-terminal FAD-binding domain with a Rossman fold and a C-terminal substrate-binding domain.</text>
</comment>
<evidence type="ECO:0000313" key="8">
    <source>
        <dbReference type="EMBL" id="AHI01440.1"/>
    </source>
</evidence>
<organism evidence="8 9">
    <name type="scientific">Kutzneria albida DSM 43870</name>
    <dbReference type="NCBI Taxonomy" id="1449976"/>
    <lineage>
        <taxon>Bacteria</taxon>
        <taxon>Bacillati</taxon>
        <taxon>Actinomycetota</taxon>
        <taxon>Actinomycetes</taxon>
        <taxon>Pseudonocardiales</taxon>
        <taxon>Pseudonocardiaceae</taxon>
        <taxon>Kutzneria</taxon>
    </lineage>
</organism>
<accession>W5WTF2</accession>
<evidence type="ECO:0000256" key="4">
    <source>
        <dbReference type="ARBA" id="ARBA00023033"/>
    </source>
</evidence>
<feature type="region of interest" description="Disordered" evidence="6">
    <location>
        <begin position="369"/>
        <end position="390"/>
    </location>
</feature>
<dbReference type="PANTHER" id="PTHR46972">
    <property type="entry name" value="MONOOXYGENASE ASQM-RELATED"/>
    <property type="match status" value="1"/>
</dbReference>
<feature type="domain" description="FAD-binding" evidence="7">
    <location>
        <begin position="295"/>
        <end position="333"/>
    </location>
</feature>
<keyword evidence="3 5" id="KW-0560">Oxidoreductase</keyword>
<dbReference type="SUPFAM" id="SSF51905">
    <property type="entry name" value="FAD/NAD(P)-binding domain"/>
    <property type="match status" value="1"/>
</dbReference>
<dbReference type="STRING" id="1449976.KALB_8082"/>
<dbReference type="RefSeq" id="WP_025361248.1">
    <property type="nucleotide sequence ID" value="NZ_CP007155.1"/>
</dbReference>
<evidence type="ECO:0000256" key="6">
    <source>
        <dbReference type="SAM" id="MobiDB-lite"/>
    </source>
</evidence>
<comment type="subcellular location">
    <subcellularLocation>
        <location evidence="5">Cytoplasm</location>
    </subcellularLocation>
</comment>
<evidence type="ECO:0000256" key="2">
    <source>
        <dbReference type="ARBA" id="ARBA00022827"/>
    </source>
</evidence>
<name>W5WTF2_9PSEU</name>
<evidence type="ECO:0000256" key="1">
    <source>
        <dbReference type="ARBA" id="ARBA00022630"/>
    </source>
</evidence>
<comment type="subunit">
    <text evidence="5">Monomer.</text>
</comment>
<dbReference type="OrthoDB" id="3217377at2"/>
<reference evidence="8 9" key="1">
    <citation type="journal article" date="2014" name="BMC Genomics">
        <title>Complete genome sequence of producer of the glycopeptide antibiotic Aculeximycin Kutzneria albida DSM 43870T, a representative of minor genus of Pseudonocardiaceae.</title>
        <authorList>
            <person name="Rebets Y."/>
            <person name="Tokovenko B."/>
            <person name="Lushchyk I."/>
            <person name="Ruckert C."/>
            <person name="Zaburannyi N."/>
            <person name="Bechthold A."/>
            <person name="Kalinowski J."/>
            <person name="Luzhetskyy A."/>
        </authorList>
    </citation>
    <scope>NUCLEOTIDE SEQUENCE [LARGE SCALE GENOMIC DNA]</scope>
    <source>
        <strain evidence="8">DSM 43870</strain>
    </source>
</reference>
<dbReference type="GO" id="GO:0005737">
    <property type="term" value="C:cytoplasm"/>
    <property type="evidence" value="ECO:0007669"/>
    <property type="project" value="UniProtKB-SubCell"/>
</dbReference>
<gene>
    <name evidence="8" type="ORF">KALB_8082</name>
</gene>
<sequence>MTTTPRIAIIGAGPAGLLCARVLQLRGIEVTVYDADTAVDSRDPGGTLDLHADSGQIALEDAGLLAAFSELARPEGQAKSRLDQHGTVLSSFVPEEGDLAAPEIDRGQLRIMLDQHVRPATVRWGHKLLSATSLGGGQHRVEFANGHSATVDLLIGADGAWSRVRPLLSEAVPQYSGVSFLDVRFDEVDRRHPGIAALVGDGHVFANDGDGRAIIAQRNSEGRVRGYLGLRTELDWAASAGVDLADTASVRRYLLAEYAGWAPELLPLITDSDGEYVNRPIHTLPAPLTWRHRPGVTLIGDAAHLMSPFGGFGANLAMLDGAELARAIAEEPSTDAAITRYESVMLPRSGELAVQANQAIARFFAPGQAPAPDHEAEHRRYQEGAAAYRR</sequence>
<evidence type="ECO:0000256" key="5">
    <source>
        <dbReference type="HAMAP-Rule" id="MF_00845"/>
    </source>
</evidence>
<keyword evidence="5" id="KW-0963">Cytoplasm</keyword>
<dbReference type="GO" id="GO:0046677">
    <property type="term" value="P:response to antibiotic"/>
    <property type="evidence" value="ECO:0007669"/>
    <property type="project" value="InterPro"/>
</dbReference>
<dbReference type="PRINTS" id="PR00420">
    <property type="entry name" value="RNGMNOXGNASE"/>
</dbReference>
<comment type="function">
    <text evidence="5">An FAD-requiring monooxygenase active on some tetracycline antibiotic derivatives, which leads to their inactivation. Hydroxylates carbon 11a of tetracycline and some analogs.</text>
</comment>
<keyword evidence="9" id="KW-1185">Reference proteome</keyword>
<dbReference type="GO" id="GO:0071949">
    <property type="term" value="F:FAD binding"/>
    <property type="evidence" value="ECO:0007669"/>
    <property type="project" value="InterPro"/>
</dbReference>
<feature type="compositionally biased region" description="Basic and acidic residues" evidence="6">
    <location>
        <begin position="372"/>
        <end position="382"/>
    </location>
</feature>
<feature type="binding site" evidence="5">
    <location>
        <position position="49"/>
    </location>
    <ligand>
        <name>FAD</name>
        <dbReference type="ChEBI" id="CHEBI:57692"/>
    </ligand>
</feature>
<feature type="domain" description="FAD-binding" evidence="7">
    <location>
        <begin position="7"/>
        <end position="195"/>
    </location>
</feature>
<dbReference type="GO" id="GO:0004497">
    <property type="term" value="F:monooxygenase activity"/>
    <property type="evidence" value="ECO:0007669"/>
    <property type="project" value="UniProtKB-UniRule"/>
</dbReference>
<keyword evidence="5" id="KW-0521">NADP</keyword>
<protein>
    <recommendedName>
        <fullName evidence="5">Flavin-dependent monooxygenase</fullName>
    </recommendedName>
    <alternativeName>
        <fullName evidence="5">TetX monooxygenase</fullName>
        <shortName evidence="5">TetX</shortName>
        <ecNumber evidence="5">1.14.13.-</ecNumber>
    </alternativeName>
</protein>
<dbReference type="EMBL" id="CP007155">
    <property type="protein sequence ID" value="AHI01440.1"/>
    <property type="molecule type" value="Genomic_DNA"/>
</dbReference>
<dbReference type="Proteomes" id="UP000019225">
    <property type="component" value="Chromosome"/>
</dbReference>
<evidence type="ECO:0000313" key="9">
    <source>
        <dbReference type="Proteomes" id="UP000019225"/>
    </source>
</evidence>
<dbReference type="EC" id="1.14.13.-" evidence="5"/>
<feature type="binding site" evidence="5">
    <location>
        <position position="42"/>
    </location>
    <ligand>
        <name>NADPH</name>
        <dbReference type="ChEBI" id="CHEBI:57783"/>
    </ligand>
</feature>
<comment type="similarity">
    <text evidence="5">Belongs to the aromatic-ring hydroxylase family. TetX subfamily.</text>
</comment>